<dbReference type="AlphaFoldDB" id="A0A0A9AHQ1"/>
<organism evidence="1">
    <name type="scientific">Arundo donax</name>
    <name type="common">Giant reed</name>
    <name type="synonym">Donax arundinaceus</name>
    <dbReference type="NCBI Taxonomy" id="35708"/>
    <lineage>
        <taxon>Eukaryota</taxon>
        <taxon>Viridiplantae</taxon>
        <taxon>Streptophyta</taxon>
        <taxon>Embryophyta</taxon>
        <taxon>Tracheophyta</taxon>
        <taxon>Spermatophyta</taxon>
        <taxon>Magnoliopsida</taxon>
        <taxon>Liliopsida</taxon>
        <taxon>Poales</taxon>
        <taxon>Poaceae</taxon>
        <taxon>PACMAD clade</taxon>
        <taxon>Arundinoideae</taxon>
        <taxon>Arundineae</taxon>
        <taxon>Arundo</taxon>
    </lineage>
</organism>
<proteinExistence type="predicted"/>
<reference evidence="1" key="1">
    <citation type="submission" date="2014-09" db="EMBL/GenBank/DDBJ databases">
        <authorList>
            <person name="Magalhaes I.L.F."/>
            <person name="Oliveira U."/>
            <person name="Santos F.R."/>
            <person name="Vidigal T.H.D.A."/>
            <person name="Brescovit A.D."/>
            <person name="Santos A.J."/>
        </authorList>
    </citation>
    <scope>NUCLEOTIDE SEQUENCE</scope>
    <source>
        <tissue evidence="1">Shoot tissue taken approximately 20 cm above the soil surface</tissue>
    </source>
</reference>
<protein>
    <submittedName>
        <fullName evidence="1">Uncharacterized protein</fullName>
    </submittedName>
</protein>
<sequence length="27" mass="3279">MESRVCTERKKYAPILPRSRKRACRSR</sequence>
<name>A0A0A9AHQ1_ARUDO</name>
<evidence type="ECO:0000313" key="1">
    <source>
        <dbReference type="EMBL" id="JAD49413.1"/>
    </source>
</evidence>
<dbReference type="EMBL" id="GBRH01248482">
    <property type="protein sequence ID" value="JAD49413.1"/>
    <property type="molecule type" value="Transcribed_RNA"/>
</dbReference>
<accession>A0A0A9AHQ1</accession>
<reference evidence="1" key="2">
    <citation type="journal article" date="2015" name="Data Brief">
        <title>Shoot transcriptome of the giant reed, Arundo donax.</title>
        <authorList>
            <person name="Barrero R.A."/>
            <person name="Guerrero F.D."/>
            <person name="Moolhuijzen P."/>
            <person name="Goolsby J.A."/>
            <person name="Tidwell J."/>
            <person name="Bellgard S.E."/>
            <person name="Bellgard M.I."/>
        </authorList>
    </citation>
    <scope>NUCLEOTIDE SEQUENCE</scope>
    <source>
        <tissue evidence="1">Shoot tissue taken approximately 20 cm above the soil surface</tissue>
    </source>
</reference>